<dbReference type="Proteomes" id="UP000034054">
    <property type="component" value="Unassembled WGS sequence"/>
</dbReference>
<name>A0A0G1XPQ7_9BACT</name>
<comment type="caution">
    <text evidence="1">The sequence shown here is derived from an EMBL/GenBank/DDBJ whole genome shotgun (WGS) entry which is preliminary data.</text>
</comment>
<accession>A0A0G1XPQ7</accession>
<reference evidence="1 2" key="1">
    <citation type="journal article" date="2015" name="Nature">
        <title>rRNA introns, odd ribosomes, and small enigmatic genomes across a large radiation of phyla.</title>
        <authorList>
            <person name="Brown C.T."/>
            <person name="Hug L.A."/>
            <person name="Thomas B.C."/>
            <person name="Sharon I."/>
            <person name="Castelle C.J."/>
            <person name="Singh A."/>
            <person name="Wilkins M.J."/>
            <person name="Williams K.H."/>
            <person name="Banfield J.F."/>
        </authorList>
    </citation>
    <scope>NUCLEOTIDE SEQUENCE [LARGE SCALE GENOMIC DNA]</scope>
</reference>
<gene>
    <name evidence="1" type="ORF">UY76_C0007G0009</name>
</gene>
<evidence type="ECO:0000313" key="2">
    <source>
        <dbReference type="Proteomes" id="UP000034054"/>
    </source>
</evidence>
<evidence type="ECO:0000313" key="1">
    <source>
        <dbReference type="EMBL" id="KKW33213.1"/>
    </source>
</evidence>
<organism evidence="1 2">
    <name type="scientific">Candidatus Uhrbacteria bacterium GW2011_GWA2_52_8d</name>
    <dbReference type="NCBI Taxonomy" id="1618979"/>
    <lineage>
        <taxon>Bacteria</taxon>
        <taxon>Candidatus Uhriibacteriota</taxon>
    </lineage>
</organism>
<proteinExistence type="predicted"/>
<dbReference type="AlphaFoldDB" id="A0A0G1XPQ7"/>
<sequence>MSKKTRPTCVDRARLLGVVLLSGNESPNSPPPLERPGLLPLGVASSSTLLPLGDDLTRERQGRISADIAFDLSGLNGVQTDAMLALEHALDRTRPDSVPV</sequence>
<protein>
    <submittedName>
        <fullName evidence="1">Uncharacterized protein</fullName>
    </submittedName>
</protein>
<dbReference type="EMBL" id="LCRH01000007">
    <property type="protein sequence ID" value="KKW33213.1"/>
    <property type="molecule type" value="Genomic_DNA"/>
</dbReference>